<gene>
    <name evidence="4" type="ORF">Zmor_019195</name>
</gene>
<evidence type="ECO:0000256" key="1">
    <source>
        <dbReference type="SAM" id="MobiDB-lite"/>
    </source>
</evidence>
<feature type="domain" description="DUF4781" evidence="2">
    <location>
        <begin position="406"/>
        <end position="708"/>
    </location>
</feature>
<dbReference type="InterPro" id="IPR049483">
    <property type="entry name" value="FAF1_2-like_UAS"/>
</dbReference>
<dbReference type="Gene3D" id="3.10.20.90">
    <property type="entry name" value="Phosphatidylinositol 3-kinase Catalytic Subunit, Chain A, domain 1"/>
    <property type="match status" value="1"/>
</dbReference>
<evidence type="ECO:0000259" key="2">
    <source>
        <dbReference type="Pfam" id="PF16013"/>
    </source>
</evidence>
<dbReference type="Pfam" id="PF21021">
    <property type="entry name" value="FAF1"/>
    <property type="match status" value="1"/>
</dbReference>
<feature type="compositionally biased region" description="Low complexity" evidence="1">
    <location>
        <begin position="270"/>
        <end position="285"/>
    </location>
</feature>
<dbReference type="PANTHER" id="PTHR21115:SF0">
    <property type="entry name" value="GH06117P-RELATED"/>
    <property type="match status" value="1"/>
</dbReference>
<keyword evidence="5" id="KW-1185">Reference proteome</keyword>
<sequence>MSDQTNLLFHIVYNEQECSFQLFKYKTVTDLKNEIFKKFGIAPYKQVIECWHEPPSTDANTLITCCLLNDCNFLVVYNIEDNFQDNYVSSEINLPSQANDSSHSISEETETSSILSFIQYFSSHFTTRGITFRISCLDDAFEQAFSRKEILLLYLHNRSDPFAQIFCEQLTKPDVQRILSNKFYLLCWDIDNNNYKNILIEALHKHEELSSFDNFIELKICSVLLVAPVGDTFTIISIMKETLSPQEILSTLQNAESFVNNVNTTQETLSNNQENTGGSNGGSSNAQEDPRHALGSKEYQQLMLDMLGDRDYDSFDYYEFEYLKEKIGYALNGPPKKEEGYEEKEKEKIGFLFKKILNESNLIAKWQDRVIISFIYVCTEPLPEEKAQRAKKYSDYDPYTDLTPFPVFVLRKCKNCKNPCRIFIDDVGRVYDSWNGYLANNKLPKCRMIFPKNGRYEADGNGDVILGEQMSPVCGVQNRILEGADIASAVGGIASGGVMVAATSISAVATAPLVLPLAGAAGLAVGAYSLGRSAYALYDRHVHKESLSFFESPEARGAYINIVAGSLGFAGAGANVAVSALAAEGYAIGTGARAAVNTLNIVNLGAGGAGVVNASYDVIRNWWYENQPPSLLTIVQLSSSVLFFGHAVYNYRSVNTVIEESQVNTLRDYQDSLRSNRHRKTLTKLVKETIRQNDGNVQRGRAEVISTIKNIQNKDEVFATLTRSNRAMNRNNVRFAASDGGITLNGVHVDMTHFTNMEKNEVITFLTKLPNQPKPANSDIRNMSTTVRNSFQGVGASEIFNLSIGLVKLFGSTELTIKEKIISAVSELIKALIGNPEGYMDTLDRIFPNHHKYFRLVGMVNSFFQQLINEEEQKYTKWFQTRNPDDEKPYFFGFLSLDAAKRVTEIFNIVTKAYFIGTHLTQFGLEKLLEYFYTWFTRQVYSFEEREQRRQRRTEHGRSTSKYNCTMCGGYYYARRE</sequence>
<evidence type="ECO:0008006" key="6">
    <source>
        <dbReference type="Google" id="ProtNLM"/>
    </source>
</evidence>
<reference evidence="4" key="1">
    <citation type="journal article" date="2023" name="G3 (Bethesda)">
        <title>Whole genome assemblies of Zophobas morio and Tenebrio molitor.</title>
        <authorList>
            <person name="Kaur S."/>
            <person name="Stinson S.A."/>
            <person name="diCenzo G.C."/>
        </authorList>
    </citation>
    <scope>NUCLEOTIDE SEQUENCE</scope>
    <source>
        <strain evidence="4">QUZm001</strain>
    </source>
</reference>
<dbReference type="SUPFAM" id="SSF54236">
    <property type="entry name" value="Ubiquitin-like"/>
    <property type="match status" value="1"/>
</dbReference>
<comment type="caution">
    <text evidence="4">The sequence shown here is derived from an EMBL/GenBank/DDBJ whole genome shotgun (WGS) entry which is preliminary data.</text>
</comment>
<protein>
    <recommendedName>
        <fullName evidence="6">DUF4781 domain-containing protein</fullName>
    </recommendedName>
</protein>
<organism evidence="4 5">
    <name type="scientific">Zophobas morio</name>
    <dbReference type="NCBI Taxonomy" id="2755281"/>
    <lineage>
        <taxon>Eukaryota</taxon>
        <taxon>Metazoa</taxon>
        <taxon>Ecdysozoa</taxon>
        <taxon>Arthropoda</taxon>
        <taxon>Hexapoda</taxon>
        <taxon>Insecta</taxon>
        <taxon>Pterygota</taxon>
        <taxon>Neoptera</taxon>
        <taxon>Endopterygota</taxon>
        <taxon>Coleoptera</taxon>
        <taxon>Polyphaga</taxon>
        <taxon>Cucujiformia</taxon>
        <taxon>Tenebrionidae</taxon>
        <taxon>Zophobas</taxon>
    </lineage>
</organism>
<dbReference type="AlphaFoldDB" id="A0AA38I178"/>
<dbReference type="InterPro" id="IPR031962">
    <property type="entry name" value="DUF4781"/>
</dbReference>
<evidence type="ECO:0000313" key="5">
    <source>
        <dbReference type="Proteomes" id="UP001168821"/>
    </source>
</evidence>
<dbReference type="PANTHER" id="PTHR21115">
    <property type="entry name" value="GH06117P-RELATED"/>
    <property type="match status" value="1"/>
</dbReference>
<dbReference type="EMBL" id="JALNTZ010000006">
    <property type="protein sequence ID" value="KAJ3647311.1"/>
    <property type="molecule type" value="Genomic_DNA"/>
</dbReference>
<dbReference type="Pfam" id="PF16013">
    <property type="entry name" value="DUF4781"/>
    <property type="match status" value="1"/>
</dbReference>
<dbReference type="Proteomes" id="UP001168821">
    <property type="component" value="Unassembled WGS sequence"/>
</dbReference>
<feature type="region of interest" description="Disordered" evidence="1">
    <location>
        <begin position="269"/>
        <end position="291"/>
    </location>
</feature>
<accession>A0AA38I178</accession>
<feature type="domain" description="Fas-associated factor 1/2-like UAS" evidence="3">
    <location>
        <begin position="117"/>
        <end position="252"/>
    </location>
</feature>
<dbReference type="InterPro" id="IPR029071">
    <property type="entry name" value="Ubiquitin-like_domsf"/>
</dbReference>
<dbReference type="Gene3D" id="3.40.30.10">
    <property type="entry name" value="Glutaredoxin"/>
    <property type="match status" value="1"/>
</dbReference>
<proteinExistence type="predicted"/>
<evidence type="ECO:0000259" key="3">
    <source>
        <dbReference type="Pfam" id="PF21021"/>
    </source>
</evidence>
<evidence type="ECO:0000313" key="4">
    <source>
        <dbReference type="EMBL" id="KAJ3647311.1"/>
    </source>
</evidence>
<name>A0AA38I178_9CUCU</name>